<keyword evidence="3" id="KW-0597">Phosphoprotein</keyword>
<dbReference type="PROSITE" id="PS50109">
    <property type="entry name" value="HIS_KIN"/>
    <property type="match status" value="1"/>
</dbReference>
<dbReference type="Pfam" id="PF02518">
    <property type="entry name" value="HATPase_c"/>
    <property type="match status" value="1"/>
</dbReference>
<dbReference type="CDD" id="cd00082">
    <property type="entry name" value="HisKA"/>
    <property type="match status" value="1"/>
</dbReference>
<organism evidence="9 10">
    <name type="scientific">Arenimonas donghaensis DSM 18148 = HO3-R19</name>
    <dbReference type="NCBI Taxonomy" id="1121014"/>
    <lineage>
        <taxon>Bacteria</taxon>
        <taxon>Pseudomonadati</taxon>
        <taxon>Pseudomonadota</taxon>
        <taxon>Gammaproteobacteria</taxon>
        <taxon>Lysobacterales</taxon>
        <taxon>Lysobacteraceae</taxon>
        <taxon>Arenimonas</taxon>
    </lineage>
</organism>
<dbReference type="STRING" id="1121014.N788_11630"/>
<dbReference type="InterPro" id="IPR004358">
    <property type="entry name" value="Sig_transdc_His_kin-like_C"/>
</dbReference>
<reference evidence="10" key="1">
    <citation type="submission" date="2013-08" db="EMBL/GenBank/DDBJ databases">
        <title>Genome sequencing of Arenimonas donghaensis.</title>
        <authorList>
            <person name="Chen F."/>
            <person name="Wang G."/>
        </authorList>
    </citation>
    <scope>NUCLEOTIDE SEQUENCE [LARGE SCALE GENOMIC DNA]</scope>
    <source>
        <strain evidence="10">HO3-R19</strain>
    </source>
</reference>
<dbReference type="PANTHER" id="PTHR42878:SF15">
    <property type="entry name" value="BACTERIOPHYTOCHROME"/>
    <property type="match status" value="1"/>
</dbReference>
<dbReference type="EC" id="2.7.13.3" evidence="2"/>
<dbReference type="SUPFAM" id="SSF47384">
    <property type="entry name" value="Homodimeric domain of signal transducing histidine kinase"/>
    <property type="match status" value="1"/>
</dbReference>
<reference evidence="9 10" key="2">
    <citation type="journal article" date="2015" name="Stand. Genomic Sci.">
        <title>High quality draft genomic sequence of Arenimonas donghaensis DSM 18148(T).</title>
        <authorList>
            <person name="Chen F."/>
            <person name="Wang H."/>
            <person name="Cao Y."/>
            <person name="Li X."/>
            <person name="Wang G."/>
        </authorList>
    </citation>
    <scope>NUCLEOTIDE SEQUENCE [LARGE SCALE GENOMIC DNA]</scope>
    <source>
        <strain evidence="9 10">HO3-R19</strain>
    </source>
</reference>
<dbReference type="InterPro" id="IPR036097">
    <property type="entry name" value="HisK_dim/P_sf"/>
</dbReference>
<dbReference type="Gene3D" id="3.30.565.10">
    <property type="entry name" value="Histidine kinase-like ATPase, C-terminal domain"/>
    <property type="match status" value="1"/>
</dbReference>
<sequence length="392" mass="42283">MNRALDPSTTDSPLDTLPCALLGFDAGGRITTVNARLLALVGRNRRQVLGSRLDSLLTPGSAMFLRTYVLPLLMGHGQADEIALDLLHADGSDLSVLISARREGLGADAVVQFAILPAPRRTDHERELLRSKREAEQARAHLGRVNAELDRFAASAAHDLSEPTRKVRAFGDRLLHSQRSQIDPGDRDYLLRMLAAADRMQAMIDGLLLLSRTGQDRTHGPRLPLADVLAQVVADLDRHIVAAGAVLTVGELPAVDVDACAIGQVLQNLLGNAIKYRRDGVVPEIHVQGEWQQTGERPTWRLSVRDNGTGFAPEHASRLFEPFMRLHDKYKYPGAGLGLATSQRLARTLGGHLCAEGQCNEGATFTLTVPCQDLAAAPPADATAEPASRGSA</sequence>
<dbReference type="InterPro" id="IPR005467">
    <property type="entry name" value="His_kinase_dom"/>
</dbReference>
<evidence type="ECO:0000256" key="3">
    <source>
        <dbReference type="ARBA" id="ARBA00022553"/>
    </source>
</evidence>
<proteinExistence type="predicted"/>
<feature type="domain" description="PAS" evidence="8">
    <location>
        <begin position="14"/>
        <end position="59"/>
    </location>
</feature>
<dbReference type="PROSITE" id="PS50112">
    <property type="entry name" value="PAS"/>
    <property type="match status" value="1"/>
</dbReference>
<dbReference type="Gene3D" id="1.10.287.130">
    <property type="match status" value="1"/>
</dbReference>
<accession>A0A087MJK0</accession>
<feature type="domain" description="Histidine kinase" evidence="7">
    <location>
        <begin position="155"/>
        <end position="373"/>
    </location>
</feature>
<comment type="caution">
    <text evidence="9">The sequence shown here is derived from an EMBL/GenBank/DDBJ whole genome shotgun (WGS) entry which is preliminary data.</text>
</comment>
<dbReference type="InterPro" id="IPR003661">
    <property type="entry name" value="HisK_dim/P_dom"/>
</dbReference>
<dbReference type="Proteomes" id="UP000029085">
    <property type="component" value="Unassembled WGS sequence"/>
</dbReference>
<keyword evidence="4" id="KW-0808">Transferase</keyword>
<comment type="catalytic activity">
    <reaction evidence="1">
        <text>ATP + protein L-histidine = ADP + protein N-phospho-L-histidine.</text>
        <dbReference type="EC" id="2.7.13.3"/>
    </reaction>
</comment>
<keyword evidence="6" id="KW-0472">Membrane</keyword>
<dbReference type="OrthoDB" id="9808408at2"/>
<dbReference type="GO" id="GO:0030295">
    <property type="term" value="F:protein kinase activator activity"/>
    <property type="evidence" value="ECO:0007669"/>
    <property type="project" value="TreeGrafter"/>
</dbReference>
<keyword evidence="10" id="KW-1185">Reference proteome</keyword>
<dbReference type="RefSeq" id="WP_051924398.1">
    <property type="nucleotide sequence ID" value="NZ_AVCJ01000008.1"/>
</dbReference>
<dbReference type="InterPro" id="IPR003594">
    <property type="entry name" value="HATPase_dom"/>
</dbReference>
<dbReference type="GO" id="GO:0000155">
    <property type="term" value="F:phosphorelay sensor kinase activity"/>
    <property type="evidence" value="ECO:0007669"/>
    <property type="project" value="InterPro"/>
</dbReference>
<evidence type="ECO:0000256" key="4">
    <source>
        <dbReference type="ARBA" id="ARBA00022679"/>
    </source>
</evidence>
<dbReference type="GO" id="GO:0016020">
    <property type="term" value="C:membrane"/>
    <property type="evidence" value="ECO:0007669"/>
    <property type="project" value="UniProtKB-SubCell"/>
</dbReference>
<dbReference type="InterPro" id="IPR050351">
    <property type="entry name" value="BphY/WalK/GraS-like"/>
</dbReference>
<evidence type="ECO:0000259" key="8">
    <source>
        <dbReference type="PROSITE" id="PS50112"/>
    </source>
</evidence>
<dbReference type="SUPFAM" id="SSF55874">
    <property type="entry name" value="ATPase domain of HSP90 chaperone/DNA topoisomerase II/histidine kinase"/>
    <property type="match status" value="1"/>
</dbReference>
<dbReference type="InterPro" id="IPR036890">
    <property type="entry name" value="HATPase_C_sf"/>
</dbReference>
<dbReference type="InterPro" id="IPR035965">
    <property type="entry name" value="PAS-like_dom_sf"/>
</dbReference>
<evidence type="ECO:0000313" key="9">
    <source>
        <dbReference type="EMBL" id="KFL37053.1"/>
    </source>
</evidence>
<evidence type="ECO:0000259" key="7">
    <source>
        <dbReference type="PROSITE" id="PS50109"/>
    </source>
</evidence>
<evidence type="ECO:0000256" key="1">
    <source>
        <dbReference type="ARBA" id="ARBA00000085"/>
    </source>
</evidence>
<dbReference type="SUPFAM" id="SSF55785">
    <property type="entry name" value="PYP-like sensor domain (PAS domain)"/>
    <property type="match status" value="1"/>
</dbReference>
<dbReference type="PANTHER" id="PTHR42878">
    <property type="entry name" value="TWO-COMPONENT HISTIDINE KINASE"/>
    <property type="match status" value="1"/>
</dbReference>
<dbReference type="PRINTS" id="PR00344">
    <property type="entry name" value="BCTRLSENSOR"/>
</dbReference>
<dbReference type="AlphaFoldDB" id="A0A087MJK0"/>
<dbReference type="SMART" id="SM00387">
    <property type="entry name" value="HATPase_c"/>
    <property type="match status" value="1"/>
</dbReference>
<keyword evidence="5" id="KW-0418">Kinase</keyword>
<evidence type="ECO:0000313" key="10">
    <source>
        <dbReference type="Proteomes" id="UP000029085"/>
    </source>
</evidence>
<dbReference type="GO" id="GO:0007234">
    <property type="term" value="P:osmosensory signaling via phosphorelay pathway"/>
    <property type="evidence" value="ECO:0007669"/>
    <property type="project" value="TreeGrafter"/>
</dbReference>
<dbReference type="SMART" id="SM00388">
    <property type="entry name" value="HisKA"/>
    <property type="match status" value="1"/>
</dbReference>
<dbReference type="GO" id="GO:0000156">
    <property type="term" value="F:phosphorelay response regulator activity"/>
    <property type="evidence" value="ECO:0007669"/>
    <property type="project" value="TreeGrafter"/>
</dbReference>
<evidence type="ECO:0000256" key="5">
    <source>
        <dbReference type="ARBA" id="ARBA00022777"/>
    </source>
</evidence>
<dbReference type="Gene3D" id="3.30.450.20">
    <property type="entry name" value="PAS domain"/>
    <property type="match status" value="1"/>
</dbReference>
<dbReference type="EMBL" id="AVCJ01000008">
    <property type="protein sequence ID" value="KFL37053.1"/>
    <property type="molecule type" value="Genomic_DNA"/>
</dbReference>
<dbReference type="PATRIC" id="fig|1121014.3.peg.1076"/>
<protein>
    <recommendedName>
        <fullName evidence="2">histidine kinase</fullName>
        <ecNumber evidence="2">2.7.13.3</ecNumber>
    </recommendedName>
</protein>
<gene>
    <name evidence="9" type="ORF">N788_11630</name>
</gene>
<evidence type="ECO:0000256" key="6">
    <source>
        <dbReference type="ARBA" id="ARBA00023136"/>
    </source>
</evidence>
<dbReference type="CDD" id="cd00130">
    <property type="entry name" value="PAS"/>
    <property type="match status" value="1"/>
</dbReference>
<dbReference type="InterPro" id="IPR000014">
    <property type="entry name" value="PAS"/>
</dbReference>
<evidence type="ECO:0000256" key="2">
    <source>
        <dbReference type="ARBA" id="ARBA00012438"/>
    </source>
</evidence>
<name>A0A087MJK0_9GAMM</name>